<dbReference type="GO" id="GO:0003676">
    <property type="term" value="F:nucleic acid binding"/>
    <property type="evidence" value="ECO:0007669"/>
    <property type="project" value="InterPro"/>
</dbReference>
<dbReference type="Pfam" id="PF12656">
    <property type="entry name" value="G-patch_2"/>
    <property type="match status" value="1"/>
</dbReference>
<dbReference type="VEuPathDB" id="FungiDB:SCHCODRAFT_02633274"/>
<feature type="domain" description="G-patch" evidence="5">
    <location>
        <begin position="123"/>
        <end position="167"/>
    </location>
</feature>
<dbReference type="Pfam" id="PF01424">
    <property type="entry name" value="R3H"/>
    <property type="match status" value="1"/>
</dbReference>
<dbReference type="PROSITE" id="PS50174">
    <property type="entry name" value="G_PATCH"/>
    <property type="match status" value="1"/>
</dbReference>
<keyword evidence="7" id="KW-1185">Reference proteome</keyword>
<name>D8QB07_SCHCM</name>
<dbReference type="InterPro" id="IPR000467">
    <property type="entry name" value="G_patch_dom"/>
</dbReference>
<proteinExistence type="inferred from homology"/>
<dbReference type="Gene3D" id="3.30.1370.50">
    <property type="entry name" value="R3H-like domain"/>
    <property type="match status" value="1"/>
</dbReference>
<feature type="region of interest" description="Disordered" evidence="4">
    <location>
        <begin position="73"/>
        <end position="120"/>
    </location>
</feature>
<dbReference type="KEGG" id="scm:SCHCO_02633274"/>
<dbReference type="GO" id="GO:0005634">
    <property type="term" value="C:nucleus"/>
    <property type="evidence" value="ECO:0007669"/>
    <property type="project" value="UniProtKB-SubCell"/>
</dbReference>
<sequence>MEIRRFIADIGRVSMALPPANKETRKKVHELANAFGLKSESKGKGEARYTTLRRTSRTGYTVDERKIGRIVRGAGGHGGMFGSSSFGGDREKGKRGKGGGAPVRVPRHREGEEVGGTAPKIGESNVGFKMLAMMGWQDGQRIGVSGGLDAPIAAIMKTTKLGLGATN</sequence>
<accession>D8QB07</accession>
<protein>
    <recommendedName>
        <fullName evidence="5">G-patch domain-containing protein</fullName>
    </recommendedName>
</protein>
<dbReference type="SMART" id="SM00443">
    <property type="entry name" value="G_patch"/>
    <property type="match status" value="1"/>
</dbReference>
<evidence type="ECO:0000313" key="6">
    <source>
        <dbReference type="EMBL" id="EFI94670.1"/>
    </source>
</evidence>
<dbReference type="InterPro" id="IPR036867">
    <property type="entry name" value="R3H_dom_sf"/>
</dbReference>
<evidence type="ECO:0000313" key="7">
    <source>
        <dbReference type="Proteomes" id="UP000007431"/>
    </source>
</evidence>
<dbReference type="InParanoid" id="D8QB07"/>
<gene>
    <name evidence="6" type="ORF">SCHCODRAFT_58915</name>
</gene>
<dbReference type="STRING" id="578458.D8QB07"/>
<evidence type="ECO:0000256" key="3">
    <source>
        <dbReference type="ARBA" id="ARBA00023242"/>
    </source>
</evidence>
<evidence type="ECO:0000256" key="2">
    <source>
        <dbReference type="ARBA" id="ARBA00008576"/>
    </source>
</evidence>
<dbReference type="AlphaFoldDB" id="D8QB07"/>
<organism evidence="7">
    <name type="scientific">Schizophyllum commune (strain H4-8 / FGSC 9210)</name>
    <name type="common">Split gill fungus</name>
    <dbReference type="NCBI Taxonomy" id="578458"/>
    <lineage>
        <taxon>Eukaryota</taxon>
        <taxon>Fungi</taxon>
        <taxon>Dikarya</taxon>
        <taxon>Basidiomycota</taxon>
        <taxon>Agaricomycotina</taxon>
        <taxon>Agaricomycetes</taxon>
        <taxon>Agaricomycetidae</taxon>
        <taxon>Agaricales</taxon>
        <taxon>Schizophyllaceae</taxon>
        <taxon>Schizophyllum</taxon>
    </lineage>
</organism>
<dbReference type="SUPFAM" id="SSF82708">
    <property type="entry name" value="R3H domain"/>
    <property type="match status" value="1"/>
</dbReference>
<dbReference type="EMBL" id="GL377309">
    <property type="protein sequence ID" value="EFI94670.1"/>
    <property type="molecule type" value="Genomic_DNA"/>
</dbReference>
<dbReference type="InterPro" id="IPR051189">
    <property type="entry name" value="Splicing_assoc_domain"/>
</dbReference>
<dbReference type="OrthoDB" id="21470at2759"/>
<comment type="subcellular location">
    <subcellularLocation>
        <location evidence="1">Nucleus</location>
    </subcellularLocation>
</comment>
<evidence type="ECO:0000259" key="5">
    <source>
        <dbReference type="PROSITE" id="PS50174"/>
    </source>
</evidence>
<keyword evidence="3" id="KW-0539">Nucleus</keyword>
<dbReference type="InterPro" id="IPR026822">
    <property type="entry name" value="Spp2/MOS2_G-patch"/>
</dbReference>
<dbReference type="Proteomes" id="UP000007431">
    <property type="component" value="Unassembled WGS sequence"/>
</dbReference>
<evidence type="ECO:0000256" key="4">
    <source>
        <dbReference type="SAM" id="MobiDB-lite"/>
    </source>
</evidence>
<comment type="similarity">
    <text evidence="2">Belongs to the SPP2 family.</text>
</comment>
<dbReference type="InterPro" id="IPR001374">
    <property type="entry name" value="R3H_dom"/>
</dbReference>
<dbReference type="HOGENOM" id="CLU_100286_1_0_1"/>
<evidence type="ECO:0000256" key="1">
    <source>
        <dbReference type="ARBA" id="ARBA00004123"/>
    </source>
</evidence>
<dbReference type="eggNOG" id="KOG0154">
    <property type="taxonomic scope" value="Eukaryota"/>
</dbReference>
<dbReference type="PANTHER" id="PTHR14195">
    <property type="entry name" value="G PATCH DOMAIN CONTAINING PROTEIN 2"/>
    <property type="match status" value="1"/>
</dbReference>
<dbReference type="OMA" id="CKEAGPN"/>
<reference evidence="6 7" key="1">
    <citation type="journal article" date="2010" name="Nat. Biotechnol.">
        <title>Genome sequence of the model mushroom Schizophyllum commune.</title>
        <authorList>
            <person name="Ohm R.A."/>
            <person name="de Jong J.F."/>
            <person name="Lugones L.G."/>
            <person name="Aerts A."/>
            <person name="Kothe E."/>
            <person name="Stajich J.E."/>
            <person name="de Vries R.P."/>
            <person name="Record E."/>
            <person name="Levasseur A."/>
            <person name="Baker S.E."/>
            <person name="Bartholomew K.A."/>
            <person name="Coutinho P.M."/>
            <person name="Erdmann S."/>
            <person name="Fowler T.J."/>
            <person name="Gathman A.C."/>
            <person name="Lombard V."/>
            <person name="Henrissat B."/>
            <person name="Knabe N."/>
            <person name="Kuees U."/>
            <person name="Lilly W.W."/>
            <person name="Lindquist E."/>
            <person name="Lucas S."/>
            <person name="Magnuson J.K."/>
            <person name="Piumi F."/>
            <person name="Raudaskoski M."/>
            <person name="Salamov A."/>
            <person name="Schmutz J."/>
            <person name="Schwarze F.W.M.R."/>
            <person name="vanKuyk P.A."/>
            <person name="Horton J.S."/>
            <person name="Grigoriev I.V."/>
            <person name="Woesten H.A.B."/>
        </authorList>
    </citation>
    <scope>NUCLEOTIDE SEQUENCE [LARGE SCALE GENOMIC DNA]</scope>
    <source>
        <strain evidence="7">H4-8 / FGSC 9210</strain>
    </source>
</reference>
<dbReference type="GeneID" id="9594322"/>